<gene>
    <name evidence="3" type="ORF">QCA50_016193</name>
</gene>
<accession>A0AAW0FTL5</accession>
<keyword evidence="4" id="KW-1185">Reference proteome</keyword>
<dbReference type="AlphaFoldDB" id="A0AAW0FTL5"/>
<proteinExistence type="predicted"/>
<feature type="chain" id="PRO_5043676393" evidence="2">
    <location>
        <begin position="19"/>
        <end position="319"/>
    </location>
</feature>
<feature type="transmembrane region" description="Helical" evidence="1">
    <location>
        <begin position="218"/>
        <end position="239"/>
    </location>
</feature>
<feature type="transmembrane region" description="Helical" evidence="1">
    <location>
        <begin position="108"/>
        <end position="129"/>
    </location>
</feature>
<reference evidence="3 4" key="1">
    <citation type="submission" date="2022-09" db="EMBL/GenBank/DDBJ databases">
        <authorList>
            <person name="Palmer J.M."/>
        </authorList>
    </citation>
    <scope>NUCLEOTIDE SEQUENCE [LARGE SCALE GENOMIC DNA]</scope>
    <source>
        <strain evidence="3 4">DSM 7382</strain>
    </source>
</reference>
<feature type="transmembrane region" description="Helical" evidence="1">
    <location>
        <begin position="149"/>
        <end position="169"/>
    </location>
</feature>
<evidence type="ECO:0000256" key="1">
    <source>
        <dbReference type="SAM" id="Phobius"/>
    </source>
</evidence>
<feature type="transmembrane region" description="Helical" evidence="1">
    <location>
        <begin position="176"/>
        <end position="198"/>
    </location>
</feature>
<keyword evidence="2" id="KW-0732">Signal</keyword>
<evidence type="ECO:0000256" key="2">
    <source>
        <dbReference type="SAM" id="SignalP"/>
    </source>
</evidence>
<dbReference type="EMBL" id="JASBNA010000046">
    <property type="protein sequence ID" value="KAK7680883.1"/>
    <property type="molecule type" value="Genomic_DNA"/>
</dbReference>
<keyword evidence="1" id="KW-0472">Membrane</keyword>
<feature type="signal peptide" evidence="2">
    <location>
        <begin position="1"/>
        <end position="18"/>
    </location>
</feature>
<protein>
    <submittedName>
        <fullName evidence="3">Uncharacterized protein</fullName>
    </submittedName>
</protein>
<feature type="transmembrane region" description="Helical" evidence="1">
    <location>
        <begin position="34"/>
        <end position="60"/>
    </location>
</feature>
<dbReference type="Proteomes" id="UP001385951">
    <property type="component" value="Unassembled WGS sequence"/>
</dbReference>
<keyword evidence="1" id="KW-1133">Transmembrane helix</keyword>
<evidence type="ECO:0000313" key="3">
    <source>
        <dbReference type="EMBL" id="KAK7680883.1"/>
    </source>
</evidence>
<name>A0AAW0FTL5_9APHY</name>
<organism evidence="3 4">
    <name type="scientific">Cerrena zonata</name>
    <dbReference type="NCBI Taxonomy" id="2478898"/>
    <lineage>
        <taxon>Eukaryota</taxon>
        <taxon>Fungi</taxon>
        <taxon>Dikarya</taxon>
        <taxon>Basidiomycota</taxon>
        <taxon>Agaricomycotina</taxon>
        <taxon>Agaricomycetes</taxon>
        <taxon>Polyporales</taxon>
        <taxon>Cerrenaceae</taxon>
        <taxon>Cerrena</taxon>
    </lineage>
</organism>
<evidence type="ECO:0000313" key="4">
    <source>
        <dbReference type="Proteomes" id="UP001385951"/>
    </source>
</evidence>
<keyword evidence="1" id="KW-0812">Transmembrane</keyword>
<sequence length="319" mass="35926">MRWLWFVLVLLYFACVRALWISRRKSGSRLTNYLILHTFALWIVNLIGLVTAALAFQWLFGSTTQRIMDTESWSQRLCLPDSSEVLRVYAEDQILLETAGLLARFRKLALISNLAFAISGILTDAMLIWRCRQIWKFTLCSRPSLVVLFPTLLLVGSMVPLGLSCAIGFTSNALTLTYFTVTLILNLLLTSLIILRLWQRKSQLQKTLGAGHGDHYNIISTVFAESAFMNAVCSILLLASSLYRTASISPIMGSMLDVWVAITPAVQACSNYLIIYRGTKGWYGSWSNDVTMTPSTAVFERFTSSSFEHDEHDSYSREG</sequence>
<comment type="caution">
    <text evidence="3">The sequence shown here is derived from an EMBL/GenBank/DDBJ whole genome shotgun (WGS) entry which is preliminary data.</text>
</comment>